<reference evidence="2 3" key="1">
    <citation type="submission" date="2020-05" db="EMBL/GenBank/DDBJ databases">
        <title>Strain PA2F3 complete genome.</title>
        <authorList>
            <person name="Kim Y.-S."/>
            <person name="Kim S.-J."/>
            <person name="Jung H.-k."/>
            <person name="Kim S.-E."/>
            <person name="Kim K.-H."/>
        </authorList>
    </citation>
    <scope>NUCLEOTIDE SEQUENCE [LARGE SCALE GENOMIC DNA]</scope>
    <source>
        <strain evidence="2 3">PA2F3</strain>
    </source>
</reference>
<dbReference type="Proteomes" id="UP000502498">
    <property type="component" value="Chromosome"/>
</dbReference>
<proteinExistence type="predicted"/>
<evidence type="ECO:0000313" key="3">
    <source>
        <dbReference type="Proteomes" id="UP000502498"/>
    </source>
</evidence>
<dbReference type="Gene3D" id="3.90.950.20">
    <property type="entry name" value="CinA-like"/>
    <property type="match status" value="1"/>
</dbReference>
<dbReference type="InterPro" id="IPR036653">
    <property type="entry name" value="CinA-like_C"/>
</dbReference>
<protein>
    <submittedName>
        <fullName evidence="2">CinA family protein</fullName>
    </submittedName>
</protein>
<name>A0A7D4U4Z0_9MICO</name>
<dbReference type="EMBL" id="CP054038">
    <property type="protein sequence ID" value="QKJ19805.1"/>
    <property type="molecule type" value="Genomic_DNA"/>
</dbReference>
<sequence>MSPADLLAALGRRGWTIATAESLTGGRVVATLVEVPGASAVVRGGIVAYATDVKHSQLKVDADLLASAGPVDPAVAWQMAEGARSQLGADVGLATTGVAGPDPQDGKPVGTVHIAVVTPVSTSVSSLELTGTREQIRAETVRRVLELCAEDIANAG</sequence>
<accession>A0A7D4U4Z0</accession>
<dbReference type="NCBIfam" id="TIGR00199">
    <property type="entry name" value="PncC_domain"/>
    <property type="match status" value="1"/>
</dbReference>
<dbReference type="AlphaFoldDB" id="A0A7D4U4Z0"/>
<gene>
    <name evidence="2" type="ORF">HQM25_10850</name>
</gene>
<evidence type="ECO:0000259" key="1">
    <source>
        <dbReference type="Pfam" id="PF02464"/>
    </source>
</evidence>
<evidence type="ECO:0000313" key="2">
    <source>
        <dbReference type="EMBL" id="QKJ19805.1"/>
    </source>
</evidence>
<dbReference type="SUPFAM" id="SSF142433">
    <property type="entry name" value="CinA-like"/>
    <property type="match status" value="1"/>
</dbReference>
<feature type="domain" description="CinA C-terminal" evidence="1">
    <location>
        <begin position="6"/>
        <end position="149"/>
    </location>
</feature>
<dbReference type="Pfam" id="PF02464">
    <property type="entry name" value="CinA"/>
    <property type="match status" value="1"/>
</dbReference>
<dbReference type="RefSeq" id="WP_172990242.1">
    <property type="nucleotide sequence ID" value="NZ_CP054038.1"/>
</dbReference>
<organism evidence="2 3">
    <name type="scientific">Microbacterium hominis</name>
    <dbReference type="NCBI Taxonomy" id="162426"/>
    <lineage>
        <taxon>Bacteria</taxon>
        <taxon>Bacillati</taxon>
        <taxon>Actinomycetota</taxon>
        <taxon>Actinomycetes</taxon>
        <taxon>Micrococcales</taxon>
        <taxon>Microbacteriaceae</taxon>
        <taxon>Microbacterium</taxon>
    </lineage>
</organism>
<dbReference type="InterPro" id="IPR008136">
    <property type="entry name" value="CinA_C"/>
</dbReference>